<comment type="caution">
    <text evidence="2">The sequence shown here is derived from an EMBL/GenBank/DDBJ whole genome shotgun (WGS) entry which is preliminary data.</text>
</comment>
<dbReference type="InterPro" id="IPR036388">
    <property type="entry name" value="WH-like_DNA-bd_sf"/>
</dbReference>
<dbReference type="Pfam" id="PF01418">
    <property type="entry name" value="HTH_6"/>
    <property type="match status" value="1"/>
</dbReference>
<dbReference type="InterPro" id="IPR047640">
    <property type="entry name" value="RpiR-like"/>
</dbReference>
<dbReference type="PROSITE" id="PS51071">
    <property type="entry name" value="HTH_RPIR"/>
    <property type="match status" value="1"/>
</dbReference>
<dbReference type="InterPro" id="IPR000281">
    <property type="entry name" value="HTH_RpiR"/>
</dbReference>
<name>A0ABW4LFH7_9MICO</name>
<sequence>MTGLAERIDGAWQALTPQEQRVAGFLRARPDESALYNSSELARLTGVSKATVSRLYRRLGFAASSEVRDLLRAQRGTGLPVVVEQRGERVPALLAQELRNLQRLAAELDPAALEAAAEVLAAAARVRVVGLRSGGEVAMPLRQALAQARPDVALVPQQGQSLGEELVGLTPRDAVVLVALRRRPAGTRALLSALASSPAAVVLVTEPGAPEAAGVEHRFSVPIESAGAFDSYAAASAFAAALADAVLRRLGAAGAARVADIDAAYRALGELEAD</sequence>
<evidence type="ECO:0000313" key="2">
    <source>
        <dbReference type="EMBL" id="MFD1722012.1"/>
    </source>
</evidence>
<gene>
    <name evidence="2" type="ORF">ACFSBI_10655</name>
</gene>
<accession>A0ABW4LFH7</accession>
<organism evidence="2 3">
    <name type="scientific">Amnibacterium endophyticum</name>
    <dbReference type="NCBI Taxonomy" id="2109337"/>
    <lineage>
        <taxon>Bacteria</taxon>
        <taxon>Bacillati</taxon>
        <taxon>Actinomycetota</taxon>
        <taxon>Actinomycetes</taxon>
        <taxon>Micrococcales</taxon>
        <taxon>Microbacteriaceae</taxon>
        <taxon>Amnibacterium</taxon>
    </lineage>
</organism>
<dbReference type="InterPro" id="IPR009057">
    <property type="entry name" value="Homeodomain-like_sf"/>
</dbReference>
<dbReference type="Proteomes" id="UP001597347">
    <property type="component" value="Unassembled WGS sequence"/>
</dbReference>
<dbReference type="SUPFAM" id="SSF53697">
    <property type="entry name" value="SIS domain"/>
    <property type="match status" value="1"/>
</dbReference>
<keyword evidence="3" id="KW-1185">Reference proteome</keyword>
<dbReference type="InterPro" id="IPR046348">
    <property type="entry name" value="SIS_dom_sf"/>
</dbReference>
<reference evidence="3" key="1">
    <citation type="journal article" date="2019" name="Int. J. Syst. Evol. Microbiol.">
        <title>The Global Catalogue of Microorganisms (GCM) 10K type strain sequencing project: providing services to taxonomists for standard genome sequencing and annotation.</title>
        <authorList>
            <consortium name="The Broad Institute Genomics Platform"/>
            <consortium name="The Broad Institute Genome Sequencing Center for Infectious Disease"/>
            <person name="Wu L."/>
            <person name="Ma J."/>
        </authorList>
    </citation>
    <scope>NUCLEOTIDE SEQUENCE [LARGE SCALE GENOMIC DNA]</scope>
    <source>
        <strain evidence="3">CGMCC 1.12471</strain>
    </source>
</reference>
<proteinExistence type="predicted"/>
<feature type="domain" description="HTH rpiR-type" evidence="1">
    <location>
        <begin position="2"/>
        <end position="78"/>
    </location>
</feature>
<dbReference type="PANTHER" id="PTHR30514">
    <property type="entry name" value="GLUCOKINASE"/>
    <property type="match status" value="1"/>
</dbReference>
<dbReference type="SUPFAM" id="SSF46689">
    <property type="entry name" value="Homeodomain-like"/>
    <property type="match status" value="1"/>
</dbReference>
<dbReference type="PANTHER" id="PTHR30514:SF18">
    <property type="entry name" value="RPIR-FAMILY TRANSCRIPTIONAL REGULATOR"/>
    <property type="match status" value="1"/>
</dbReference>
<dbReference type="EMBL" id="JBHUEA010000015">
    <property type="protein sequence ID" value="MFD1722012.1"/>
    <property type="molecule type" value="Genomic_DNA"/>
</dbReference>
<protein>
    <submittedName>
        <fullName evidence="2">MurR/RpiR family transcriptional regulator</fullName>
    </submittedName>
</protein>
<dbReference type="RefSeq" id="WP_377934755.1">
    <property type="nucleotide sequence ID" value="NZ_JBHUEA010000015.1"/>
</dbReference>
<dbReference type="Gene3D" id="3.40.50.10490">
    <property type="entry name" value="Glucose-6-phosphate isomerase like protein, domain 1"/>
    <property type="match status" value="1"/>
</dbReference>
<evidence type="ECO:0000259" key="1">
    <source>
        <dbReference type="PROSITE" id="PS51071"/>
    </source>
</evidence>
<dbReference type="Gene3D" id="1.10.10.10">
    <property type="entry name" value="Winged helix-like DNA-binding domain superfamily/Winged helix DNA-binding domain"/>
    <property type="match status" value="1"/>
</dbReference>
<evidence type="ECO:0000313" key="3">
    <source>
        <dbReference type="Proteomes" id="UP001597347"/>
    </source>
</evidence>